<dbReference type="InterPro" id="IPR000626">
    <property type="entry name" value="Ubiquitin-like_dom"/>
</dbReference>
<dbReference type="PROSITE" id="PS50053">
    <property type="entry name" value="UBIQUITIN_2"/>
    <property type="match status" value="4"/>
</dbReference>
<dbReference type="InterPro" id="IPR019956">
    <property type="entry name" value="Ubiquitin_dom"/>
</dbReference>
<comment type="caution">
    <text evidence="3">The sequence shown here is derived from an EMBL/GenBank/DDBJ whole genome shotgun (WGS) entry which is preliminary data.</text>
</comment>
<feature type="domain" description="Ubiquitin-like" evidence="2">
    <location>
        <begin position="171"/>
        <end position="239"/>
    </location>
</feature>
<dbReference type="AlphaFoldDB" id="A0A8T3BI57"/>
<organism evidence="3 4">
    <name type="scientific">Dendrobium nobile</name>
    <name type="common">Orchid</name>
    <dbReference type="NCBI Taxonomy" id="94219"/>
    <lineage>
        <taxon>Eukaryota</taxon>
        <taxon>Viridiplantae</taxon>
        <taxon>Streptophyta</taxon>
        <taxon>Embryophyta</taxon>
        <taxon>Tracheophyta</taxon>
        <taxon>Spermatophyta</taxon>
        <taxon>Magnoliopsida</taxon>
        <taxon>Liliopsida</taxon>
        <taxon>Asparagales</taxon>
        <taxon>Orchidaceae</taxon>
        <taxon>Epidendroideae</taxon>
        <taxon>Malaxideae</taxon>
        <taxon>Dendrobiinae</taxon>
        <taxon>Dendrobium</taxon>
    </lineage>
</organism>
<dbReference type="SMART" id="SM00213">
    <property type="entry name" value="UBQ"/>
    <property type="match status" value="4"/>
</dbReference>
<dbReference type="OrthoDB" id="428577at2759"/>
<reference evidence="3" key="1">
    <citation type="journal article" date="2022" name="Front. Genet.">
        <title>Chromosome-Scale Assembly of the Dendrobium nobile Genome Provides Insights Into the Molecular Mechanism of the Biosynthesis of the Medicinal Active Ingredient of Dendrobium.</title>
        <authorList>
            <person name="Xu Q."/>
            <person name="Niu S.-C."/>
            <person name="Li K.-L."/>
            <person name="Zheng P.-J."/>
            <person name="Zhang X.-J."/>
            <person name="Jia Y."/>
            <person name="Liu Y."/>
            <person name="Niu Y.-X."/>
            <person name="Yu L.-H."/>
            <person name="Chen D.-F."/>
            <person name="Zhang G.-Q."/>
        </authorList>
    </citation>
    <scope>NUCLEOTIDE SEQUENCE</scope>
    <source>
        <tissue evidence="3">Leaf</tissue>
    </source>
</reference>
<dbReference type="Pfam" id="PF00240">
    <property type="entry name" value="ubiquitin"/>
    <property type="match status" value="4"/>
</dbReference>
<dbReference type="PROSITE" id="PS00299">
    <property type="entry name" value="UBIQUITIN_1"/>
    <property type="match status" value="1"/>
</dbReference>
<dbReference type="Gene3D" id="3.10.20.90">
    <property type="entry name" value="Phosphatidylinositol 3-kinase Catalytic Subunit, Chain A, domain 1"/>
    <property type="match status" value="4"/>
</dbReference>
<keyword evidence="1" id="KW-1017">Isopeptide bond</keyword>
<dbReference type="PANTHER" id="PTHR10666">
    <property type="entry name" value="UBIQUITIN"/>
    <property type="match status" value="1"/>
</dbReference>
<dbReference type="SUPFAM" id="SSF54236">
    <property type="entry name" value="Ubiquitin-like"/>
    <property type="match status" value="4"/>
</dbReference>
<dbReference type="InterPro" id="IPR019954">
    <property type="entry name" value="Ubiquitin_CS"/>
</dbReference>
<dbReference type="InterPro" id="IPR050158">
    <property type="entry name" value="Ubiquitin_ubiquitin-like"/>
</dbReference>
<name>A0A8T3BI57_DENNO</name>
<dbReference type="CDD" id="cd17039">
    <property type="entry name" value="Ubl_ubiquitin_like"/>
    <property type="match status" value="2"/>
</dbReference>
<dbReference type="GO" id="GO:0003729">
    <property type="term" value="F:mRNA binding"/>
    <property type="evidence" value="ECO:0007669"/>
    <property type="project" value="UniProtKB-ARBA"/>
</dbReference>
<dbReference type="PRINTS" id="PR00348">
    <property type="entry name" value="UBIQUITIN"/>
</dbReference>
<evidence type="ECO:0000313" key="4">
    <source>
        <dbReference type="Proteomes" id="UP000829196"/>
    </source>
</evidence>
<feature type="domain" description="Ubiquitin-like" evidence="2">
    <location>
        <begin position="94"/>
        <end position="166"/>
    </location>
</feature>
<dbReference type="InterPro" id="IPR029071">
    <property type="entry name" value="Ubiquitin-like_domsf"/>
</dbReference>
<sequence>METTAHRPAKTEEPSKKMVKVSFNDIRSLTLDVLSSDSIGSIKDNIYRVEGTSINQQELFFAGNLLQDTKALSDYIVSTDSSDSTIDIWVERRMPISIKIPSMEKTLPLNVKYIETVHKLKVMIQDEVGIPLDQQQLIFCGKTLKDYQLLIACGIIKDSTVYVMMNPLAELLVYVQMACDNTFSLEVKAGYTISDVKVIVESLRGIPASQIKVFHDGVELQDSSTLSFYKVKHQSVLHLQAQIQIFAKFVTGKIINIIAEVSDTIVIIITKIKSKMKFKRKNLKLMYAGKLLEDHKTLAFYGIKRASTIDIRCRFP</sequence>
<feature type="domain" description="Ubiquitin-like" evidence="2">
    <location>
        <begin position="19"/>
        <end position="82"/>
    </location>
</feature>
<dbReference type="EMBL" id="JAGYWB010000008">
    <property type="protein sequence ID" value="KAI0513650.1"/>
    <property type="molecule type" value="Genomic_DNA"/>
</dbReference>
<gene>
    <name evidence="3" type="ORF">KFK09_009680</name>
</gene>
<proteinExistence type="predicted"/>
<feature type="domain" description="Ubiquitin-like" evidence="2">
    <location>
        <begin position="243"/>
        <end position="316"/>
    </location>
</feature>
<accession>A0A8T3BI57</accession>
<evidence type="ECO:0000259" key="2">
    <source>
        <dbReference type="PROSITE" id="PS50053"/>
    </source>
</evidence>
<protein>
    <recommendedName>
        <fullName evidence="2">Ubiquitin-like domain-containing protein</fullName>
    </recommendedName>
</protein>
<dbReference type="SMR" id="A0A8T3BI57"/>
<keyword evidence="4" id="KW-1185">Reference proteome</keyword>
<dbReference type="Proteomes" id="UP000829196">
    <property type="component" value="Unassembled WGS sequence"/>
</dbReference>
<evidence type="ECO:0000313" key="3">
    <source>
        <dbReference type="EMBL" id="KAI0513650.1"/>
    </source>
</evidence>
<evidence type="ECO:0000256" key="1">
    <source>
        <dbReference type="ARBA" id="ARBA00022499"/>
    </source>
</evidence>